<evidence type="ECO:0000313" key="2">
    <source>
        <dbReference type="Proteomes" id="UP000001312"/>
    </source>
</evidence>
<keyword evidence="2" id="KW-1185">Reference proteome</keyword>
<proteinExistence type="predicted"/>
<dbReference type="InParanoid" id="A7EFN9"/>
<protein>
    <submittedName>
        <fullName evidence="1">Uncharacterized protein</fullName>
    </submittedName>
</protein>
<name>A7EFN9_SCLS1</name>
<gene>
    <name evidence="1" type="ORF">SS1G_04130</name>
</gene>
<accession>A7EFN9</accession>
<dbReference type="EMBL" id="CH476625">
    <property type="protein sequence ID" value="EDO01655.1"/>
    <property type="molecule type" value="Genomic_DNA"/>
</dbReference>
<dbReference type="Proteomes" id="UP000001312">
    <property type="component" value="Unassembled WGS sequence"/>
</dbReference>
<sequence length="59" mass="6648">MSLLTTEAWYMVIQLDRAIIDGPLYCRVSHGKKPLYANSEPSNSYILLLFSVAVSEVSR</sequence>
<evidence type="ECO:0000313" key="1">
    <source>
        <dbReference type="EMBL" id="EDO01655.1"/>
    </source>
</evidence>
<reference evidence="2" key="1">
    <citation type="journal article" date="2011" name="PLoS Genet.">
        <title>Genomic analysis of the necrotrophic fungal pathogens Sclerotinia sclerotiorum and Botrytis cinerea.</title>
        <authorList>
            <person name="Amselem J."/>
            <person name="Cuomo C.A."/>
            <person name="van Kan J.A."/>
            <person name="Viaud M."/>
            <person name="Benito E.P."/>
            <person name="Couloux A."/>
            <person name="Coutinho P.M."/>
            <person name="de Vries R.P."/>
            <person name="Dyer P.S."/>
            <person name="Fillinger S."/>
            <person name="Fournier E."/>
            <person name="Gout L."/>
            <person name="Hahn M."/>
            <person name="Kohn L."/>
            <person name="Lapalu N."/>
            <person name="Plummer K.M."/>
            <person name="Pradier J.M."/>
            <person name="Quevillon E."/>
            <person name="Sharon A."/>
            <person name="Simon A."/>
            <person name="ten Have A."/>
            <person name="Tudzynski B."/>
            <person name="Tudzynski P."/>
            <person name="Wincker P."/>
            <person name="Andrew M."/>
            <person name="Anthouard V."/>
            <person name="Beever R.E."/>
            <person name="Beffa R."/>
            <person name="Benoit I."/>
            <person name="Bouzid O."/>
            <person name="Brault B."/>
            <person name="Chen Z."/>
            <person name="Choquer M."/>
            <person name="Collemare J."/>
            <person name="Cotton P."/>
            <person name="Danchin E.G."/>
            <person name="Da Silva C."/>
            <person name="Gautier A."/>
            <person name="Giraud C."/>
            <person name="Giraud T."/>
            <person name="Gonzalez C."/>
            <person name="Grossetete S."/>
            <person name="Guldener U."/>
            <person name="Henrissat B."/>
            <person name="Howlett B.J."/>
            <person name="Kodira C."/>
            <person name="Kretschmer M."/>
            <person name="Lappartient A."/>
            <person name="Leroch M."/>
            <person name="Levis C."/>
            <person name="Mauceli E."/>
            <person name="Neuveglise C."/>
            <person name="Oeser B."/>
            <person name="Pearson M."/>
            <person name="Poulain J."/>
            <person name="Poussereau N."/>
            <person name="Quesneville H."/>
            <person name="Rascle C."/>
            <person name="Schumacher J."/>
            <person name="Segurens B."/>
            <person name="Sexton A."/>
            <person name="Silva E."/>
            <person name="Sirven C."/>
            <person name="Soanes D.M."/>
            <person name="Talbot N.J."/>
            <person name="Templeton M."/>
            <person name="Yandava C."/>
            <person name="Yarden O."/>
            <person name="Zeng Q."/>
            <person name="Rollins J.A."/>
            <person name="Lebrun M.H."/>
            <person name="Dickman M."/>
        </authorList>
    </citation>
    <scope>NUCLEOTIDE SEQUENCE [LARGE SCALE GENOMIC DNA]</scope>
    <source>
        <strain evidence="2">ATCC 18683 / 1980 / Ss-1</strain>
    </source>
</reference>
<dbReference type="GeneID" id="5490962"/>
<dbReference type="RefSeq" id="XP_001594323.1">
    <property type="nucleotide sequence ID" value="XM_001594273.1"/>
</dbReference>
<dbReference type="HOGENOM" id="CLU_2962267_0_0_1"/>
<dbReference type="KEGG" id="ssl:SS1G_04130"/>
<organism evidence="1 2">
    <name type="scientific">Sclerotinia sclerotiorum (strain ATCC 18683 / 1980 / Ss-1)</name>
    <name type="common">White mold</name>
    <name type="synonym">Whetzelinia sclerotiorum</name>
    <dbReference type="NCBI Taxonomy" id="665079"/>
    <lineage>
        <taxon>Eukaryota</taxon>
        <taxon>Fungi</taxon>
        <taxon>Dikarya</taxon>
        <taxon>Ascomycota</taxon>
        <taxon>Pezizomycotina</taxon>
        <taxon>Leotiomycetes</taxon>
        <taxon>Helotiales</taxon>
        <taxon>Sclerotiniaceae</taxon>
        <taxon>Sclerotinia</taxon>
    </lineage>
</organism>
<dbReference type="AlphaFoldDB" id="A7EFN9"/>